<evidence type="ECO:0000313" key="2">
    <source>
        <dbReference type="EMBL" id="KIL13609.1"/>
    </source>
</evidence>
<proteinExistence type="predicted"/>
<comment type="caution">
    <text evidence="2">The sequence shown here is derived from an EMBL/GenBank/DDBJ whole genome shotgun (WGS) entry which is preliminary data.</text>
</comment>
<keyword evidence="1" id="KW-1133">Transmembrane helix</keyword>
<evidence type="ECO:0000256" key="1">
    <source>
        <dbReference type="SAM" id="Phobius"/>
    </source>
</evidence>
<protein>
    <submittedName>
        <fullName evidence="2">Uncharacterized protein</fullName>
    </submittedName>
</protein>
<keyword evidence="1" id="KW-0812">Transmembrane</keyword>
<dbReference type="AlphaFoldDB" id="A0AB34QVN6"/>
<dbReference type="EMBL" id="JXCL01000038">
    <property type="protein sequence ID" value="KIL13609.1"/>
    <property type="molecule type" value="Genomic_DNA"/>
</dbReference>
<feature type="transmembrane region" description="Helical" evidence="1">
    <location>
        <begin position="12"/>
        <end position="32"/>
    </location>
</feature>
<keyword evidence="1" id="KW-0472">Membrane</keyword>
<organism evidence="2 3">
    <name type="scientific">Bacillus pumilus</name>
    <name type="common">Bacillus mesentericus</name>
    <dbReference type="NCBI Taxonomy" id="1408"/>
    <lineage>
        <taxon>Bacteria</taxon>
        <taxon>Bacillati</taxon>
        <taxon>Bacillota</taxon>
        <taxon>Bacilli</taxon>
        <taxon>Bacillales</taxon>
        <taxon>Bacillaceae</taxon>
        <taxon>Bacillus</taxon>
    </lineage>
</organism>
<gene>
    <name evidence="2" type="ORF">B4127_0621</name>
</gene>
<name>A0AB34QVN6_BACPU</name>
<dbReference type="Proteomes" id="UP000031978">
    <property type="component" value="Unassembled WGS sequence"/>
</dbReference>
<reference evidence="2 3" key="1">
    <citation type="submission" date="2014-12" db="EMBL/GenBank/DDBJ databases">
        <title>Draft Genome Sequences of Five Spore-Forming Food Isolates of Bacillus pumilus.</title>
        <authorList>
            <person name="de Jong A."/>
            <person name="van Heel A.J."/>
            <person name="Montalban-Lopez M."/>
            <person name="Krawczyk A.O."/>
            <person name="Berendsen E.M."/>
            <person name="Wells-Bennik M."/>
            <person name="Kuipers O.P."/>
        </authorList>
    </citation>
    <scope>NUCLEOTIDE SEQUENCE [LARGE SCALE GENOMIC DNA]</scope>
    <source>
        <strain evidence="2 3">B4127</strain>
    </source>
</reference>
<accession>A0AB34QVN6</accession>
<sequence>MKRRLIAMKKIGAILLFAVNLLTFIYGLGFLFGEEDTTLKQK</sequence>
<evidence type="ECO:0000313" key="3">
    <source>
        <dbReference type="Proteomes" id="UP000031978"/>
    </source>
</evidence>